<gene>
    <name evidence="1" type="ORF">L6773_20955</name>
</gene>
<proteinExistence type="predicted"/>
<reference evidence="1" key="1">
    <citation type="submission" date="2022-01" db="EMBL/GenBank/DDBJ databases">
        <authorList>
            <person name="Wang Y."/>
        </authorList>
    </citation>
    <scope>NUCLEOTIDE SEQUENCE</scope>
    <source>
        <strain evidence="1">WB101</strain>
    </source>
</reference>
<sequence>LPFQRIGIHSSFFAPPLDSNQAFSIPIASGFFVGFDNPRVAASLQSSALHAPSTRGYNTNHLAGLGVSGLRFNV</sequence>
<comment type="caution">
    <text evidence="1">The sequence shown here is derived from an EMBL/GenBank/DDBJ whole genome shotgun (WGS) entry which is preliminary data.</text>
</comment>
<protein>
    <submittedName>
        <fullName evidence="1">Uncharacterized protein</fullName>
    </submittedName>
</protein>
<evidence type="ECO:0000313" key="1">
    <source>
        <dbReference type="EMBL" id="MCG2591053.1"/>
    </source>
</evidence>
<dbReference type="EMBL" id="JAKLWS010000060">
    <property type="protein sequence ID" value="MCG2591053.1"/>
    <property type="molecule type" value="Genomic_DNA"/>
</dbReference>
<dbReference type="Proteomes" id="UP001165366">
    <property type="component" value="Unassembled WGS sequence"/>
</dbReference>
<dbReference type="RefSeq" id="WP_237856607.1">
    <property type="nucleotide sequence ID" value="NZ_JAKLWS010000060.1"/>
</dbReference>
<organism evidence="1 2">
    <name type="scientific">Rhodohalobacter sulfatireducens</name>
    <dbReference type="NCBI Taxonomy" id="2911366"/>
    <lineage>
        <taxon>Bacteria</taxon>
        <taxon>Pseudomonadati</taxon>
        <taxon>Balneolota</taxon>
        <taxon>Balneolia</taxon>
        <taxon>Balneolales</taxon>
        <taxon>Balneolaceae</taxon>
        <taxon>Rhodohalobacter</taxon>
    </lineage>
</organism>
<name>A0ABS9KJN4_9BACT</name>
<feature type="non-terminal residue" evidence="1">
    <location>
        <position position="1"/>
    </location>
</feature>
<accession>A0ABS9KJN4</accession>
<reference evidence="1" key="2">
    <citation type="submission" date="2024-05" db="EMBL/GenBank/DDBJ databases">
        <title>Rhodohalobacter halophilus gen. nov., sp. nov., a moderately halophilic member of the family Balneolaceae.</title>
        <authorList>
            <person name="Xia J."/>
        </authorList>
    </citation>
    <scope>NUCLEOTIDE SEQUENCE</scope>
    <source>
        <strain evidence="1">WB101</strain>
    </source>
</reference>
<keyword evidence="2" id="KW-1185">Reference proteome</keyword>
<evidence type="ECO:0000313" key="2">
    <source>
        <dbReference type="Proteomes" id="UP001165366"/>
    </source>
</evidence>